<evidence type="ECO:0000313" key="1">
    <source>
        <dbReference type="EMBL" id="CDW35300.1"/>
    </source>
</evidence>
<dbReference type="EMBL" id="HACA01017939">
    <property type="protein sequence ID" value="CDW35300.1"/>
    <property type="molecule type" value="Transcribed_RNA"/>
</dbReference>
<accession>A0A0K2UB40</accession>
<dbReference type="AlphaFoldDB" id="A0A0K2UB40"/>
<sequence>MDTIMARDPLKLSLLTDKEMPLFLMDMVIDFTTVRDLLKMIPLTDMDTVPFRTNTATNTSIQRDPLFPSLPTDMHHMFRDMAVNAVTKKIFCKYVQLIEKLFL</sequence>
<reference evidence="1" key="1">
    <citation type="submission" date="2014-05" db="EMBL/GenBank/DDBJ databases">
        <authorList>
            <person name="Chronopoulou M."/>
        </authorList>
    </citation>
    <scope>NUCLEOTIDE SEQUENCE</scope>
    <source>
        <tissue evidence="1">Whole organism</tissue>
    </source>
</reference>
<name>A0A0K2UB40_LEPSM</name>
<protein>
    <submittedName>
        <fullName evidence="1">Uncharacterized protein</fullName>
    </submittedName>
</protein>
<proteinExistence type="predicted"/>
<organism evidence="1">
    <name type="scientific">Lepeophtheirus salmonis</name>
    <name type="common">Salmon louse</name>
    <name type="synonym">Caligus salmonis</name>
    <dbReference type="NCBI Taxonomy" id="72036"/>
    <lineage>
        <taxon>Eukaryota</taxon>
        <taxon>Metazoa</taxon>
        <taxon>Ecdysozoa</taxon>
        <taxon>Arthropoda</taxon>
        <taxon>Crustacea</taxon>
        <taxon>Multicrustacea</taxon>
        <taxon>Hexanauplia</taxon>
        <taxon>Copepoda</taxon>
        <taxon>Siphonostomatoida</taxon>
        <taxon>Caligidae</taxon>
        <taxon>Lepeophtheirus</taxon>
    </lineage>
</organism>